<sequence length="484" mass="55914">MEKLIRKAHKLVSAKDHNRGKDEEALLARRESKRKNKHKQYGGSKLKCASREKKRTERTFTHSDAIKEAEDLEEEKYKIKGRKSMPMKSAEYETEGREFIEEAKKGRENKVQKYLKRDVKTQDAVNKWVERTLKKGVEGLKRDFETVKRLIPNPLETITFEANQVTGRNRFKDIPCLDETRVVLADDPLNDYIHANYVRMAFRERPIICTQAPLDLTVYHFYQMIMHENITVIIMLCNFTESGRKVCYEYYPLTKKDAALTFGDITVICLRRFVMQREPTVYFTLLGLKNNSGKRQVVRHIQWSDWPENGVPDVSMTPMSIFTAVRGSKGPVVVHCTDGVGRTGTMVAIEFILEKMFHGEASDNSAEMIKELRKQRALCVRNETQYIYIHCEILEYLQNHQIIDKCEELSEFISDYERMLNKETNNAETPPSFDANKAVNVNDAKTPQLDQLEDVGRFDAPLKTSCCVGVKDGFLSTDSHSKIS</sequence>
<evidence type="ECO:0000313" key="4">
    <source>
        <dbReference type="Proteomes" id="UP000887569"/>
    </source>
</evidence>
<dbReference type="InterPro" id="IPR016130">
    <property type="entry name" value="Tyr_Pase_AS"/>
</dbReference>
<dbReference type="PRINTS" id="PR00700">
    <property type="entry name" value="PRTYPHPHTASE"/>
</dbReference>
<feature type="domain" description="Tyrosine-protein phosphatase" evidence="2">
    <location>
        <begin position="140"/>
        <end position="396"/>
    </location>
</feature>
<feature type="compositionally biased region" description="Basic residues" evidence="1">
    <location>
        <begin position="1"/>
        <end position="12"/>
    </location>
</feature>
<dbReference type="SMART" id="SM00194">
    <property type="entry name" value="PTPc"/>
    <property type="match status" value="1"/>
</dbReference>
<dbReference type="InterPro" id="IPR003595">
    <property type="entry name" value="Tyr_Pase_cat"/>
</dbReference>
<accession>A0A915AZY0</accession>
<evidence type="ECO:0000259" key="3">
    <source>
        <dbReference type="PROSITE" id="PS50056"/>
    </source>
</evidence>
<dbReference type="InterPro" id="IPR000242">
    <property type="entry name" value="PTP_cat"/>
</dbReference>
<name>A0A915AZY0_PARUN</name>
<dbReference type="PROSITE" id="PS50056">
    <property type="entry name" value="TYR_PHOSPHATASE_2"/>
    <property type="match status" value="1"/>
</dbReference>
<proteinExistence type="predicted"/>
<dbReference type="Proteomes" id="UP000887569">
    <property type="component" value="Unplaced"/>
</dbReference>
<dbReference type="CDD" id="cd00047">
    <property type="entry name" value="PTPc"/>
    <property type="match status" value="1"/>
</dbReference>
<organism evidence="4 6">
    <name type="scientific">Parascaris univalens</name>
    <name type="common">Nematode worm</name>
    <dbReference type="NCBI Taxonomy" id="6257"/>
    <lineage>
        <taxon>Eukaryota</taxon>
        <taxon>Metazoa</taxon>
        <taxon>Ecdysozoa</taxon>
        <taxon>Nematoda</taxon>
        <taxon>Chromadorea</taxon>
        <taxon>Rhabditida</taxon>
        <taxon>Spirurina</taxon>
        <taxon>Ascaridomorpha</taxon>
        <taxon>Ascaridoidea</taxon>
        <taxon>Ascarididae</taxon>
        <taxon>Parascaris</taxon>
    </lineage>
</organism>
<dbReference type="InterPro" id="IPR029021">
    <property type="entry name" value="Prot-tyrosine_phosphatase-like"/>
</dbReference>
<evidence type="ECO:0000313" key="6">
    <source>
        <dbReference type="WBParaSite" id="PgR021_g102_t07"/>
    </source>
</evidence>
<evidence type="ECO:0000259" key="2">
    <source>
        <dbReference type="PROSITE" id="PS50055"/>
    </source>
</evidence>
<dbReference type="InterPro" id="IPR000387">
    <property type="entry name" value="Tyr_Pase_dom"/>
</dbReference>
<protein>
    <submittedName>
        <fullName evidence="5 6">Tyrosine-protein phosphatase domain-containing protein</fullName>
    </submittedName>
</protein>
<feature type="compositionally biased region" description="Basic and acidic residues" evidence="1">
    <location>
        <begin position="13"/>
        <end position="30"/>
    </location>
</feature>
<dbReference type="Pfam" id="PF00102">
    <property type="entry name" value="Y_phosphatase"/>
    <property type="match status" value="1"/>
</dbReference>
<dbReference type="PROSITE" id="PS50055">
    <property type="entry name" value="TYR_PHOSPHATASE_PTP"/>
    <property type="match status" value="1"/>
</dbReference>
<dbReference type="InterPro" id="IPR052782">
    <property type="entry name" value="Oocyte-zygote_transition_reg"/>
</dbReference>
<feature type="compositionally biased region" description="Basic residues" evidence="1">
    <location>
        <begin position="31"/>
        <end position="40"/>
    </location>
</feature>
<dbReference type="PROSITE" id="PS00383">
    <property type="entry name" value="TYR_PHOSPHATASE_1"/>
    <property type="match status" value="1"/>
</dbReference>
<feature type="compositionally biased region" description="Basic and acidic residues" evidence="1">
    <location>
        <begin position="49"/>
        <end position="62"/>
    </location>
</feature>
<dbReference type="WBParaSite" id="PgR021_g102_t07">
    <property type="protein sequence ID" value="PgR021_g102_t07"/>
    <property type="gene ID" value="PgR021_g102"/>
</dbReference>
<evidence type="ECO:0000313" key="5">
    <source>
        <dbReference type="WBParaSite" id="PgR021_g102_t03"/>
    </source>
</evidence>
<keyword evidence="4" id="KW-1185">Reference proteome</keyword>
<dbReference type="PANTHER" id="PTHR46163:SF5">
    <property type="entry name" value="TYROSINE-PROTEIN PHOSPHATASE"/>
    <property type="match status" value="1"/>
</dbReference>
<dbReference type="WBParaSite" id="PgR021_g102_t03">
    <property type="protein sequence ID" value="PgR021_g102_t03"/>
    <property type="gene ID" value="PgR021_g102"/>
</dbReference>
<feature type="region of interest" description="Disordered" evidence="1">
    <location>
        <begin position="1"/>
        <end position="62"/>
    </location>
</feature>
<dbReference type="GO" id="GO:0004725">
    <property type="term" value="F:protein tyrosine phosphatase activity"/>
    <property type="evidence" value="ECO:0007669"/>
    <property type="project" value="InterPro"/>
</dbReference>
<dbReference type="SMART" id="SM00404">
    <property type="entry name" value="PTPc_motif"/>
    <property type="match status" value="1"/>
</dbReference>
<dbReference type="PANTHER" id="PTHR46163">
    <property type="entry name" value="TYROSINE-PROTEIN PHOSPHATASE-RELATED"/>
    <property type="match status" value="1"/>
</dbReference>
<dbReference type="SUPFAM" id="SSF52799">
    <property type="entry name" value="(Phosphotyrosine protein) phosphatases II"/>
    <property type="match status" value="1"/>
</dbReference>
<dbReference type="Gene3D" id="3.90.190.10">
    <property type="entry name" value="Protein tyrosine phosphatase superfamily"/>
    <property type="match status" value="1"/>
</dbReference>
<reference evidence="5 6" key="1">
    <citation type="submission" date="2022-11" db="UniProtKB">
        <authorList>
            <consortium name="WormBaseParasite"/>
        </authorList>
    </citation>
    <scope>IDENTIFICATION</scope>
</reference>
<evidence type="ECO:0000256" key="1">
    <source>
        <dbReference type="SAM" id="MobiDB-lite"/>
    </source>
</evidence>
<feature type="domain" description="Tyrosine specific protein phosphatases" evidence="3">
    <location>
        <begin position="319"/>
        <end position="387"/>
    </location>
</feature>
<dbReference type="AlphaFoldDB" id="A0A915AZY0"/>